<dbReference type="UniPathway" id="UPA00031">
    <property type="reaction ID" value="UER00014"/>
</dbReference>
<dbReference type="STRING" id="694573.A0A194USD9"/>
<evidence type="ECO:0000256" key="4">
    <source>
        <dbReference type="ARBA" id="ARBA00022723"/>
    </source>
</evidence>
<dbReference type="AlphaFoldDB" id="A0A194USD9"/>
<dbReference type="GO" id="GO:0004399">
    <property type="term" value="F:histidinol dehydrogenase activity"/>
    <property type="evidence" value="ECO:0007669"/>
    <property type="project" value="UniProtKB-UniRule"/>
</dbReference>
<comment type="catalytic activity">
    <reaction evidence="7">
        <text>L-histidinol + 2 NAD(+) + H2O = L-histidine + 2 NADH + 3 H(+)</text>
        <dbReference type="Rhea" id="RHEA:20641"/>
        <dbReference type="ChEBI" id="CHEBI:15377"/>
        <dbReference type="ChEBI" id="CHEBI:15378"/>
        <dbReference type="ChEBI" id="CHEBI:57540"/>
        <dbReference type="ChEBI" id="CHEBI:57595"/>
        <dbReference type="ChEBI" id="CHEBI:57699"/>
        <dbReference type="ChEBI" id="CHEBI:57945"/>
        <dbReference type="EC" id="1.1.1.23"/>
    </reaction>
</comment>
<evidence type="ECO:0000256" key="5">
    <source>
        <dbReference type="ARBA" id="ARBA00022833"/>
    </source>
</evidence>
<sequence>MVARHLKTPAVGATASFAASQKVTEIVKSVIDDVRANGDKAVRSYSEKFDKWTPDSFKLSDSQIQESISRVPEQTIQDIKEAQKNVRIFAQAQRDSMKDIEIEIQPGVFLGHRNNPINTAGAYIPGGRYPLLASAHMTILTAKVAGVKHVIACTPPINGQIPDATVAAAHLAGADEIFILGGTQAVAAMALGTETIRKVEFLAGPGNAFVAEAKRQLFGEIGIDLLAGPTETLLVTDDLADPFTVATDLLSQAEHGPDTPAVLITTSEKVARESIRFIDEQLKTLSTAALAATSWRDYGQVIVVDDLDEAYALADDIASEHVQILTQKPREALEQMTNYGALYTGGLWVGKYLKTQTYQEVVSEKASGELGRLCGRCSRAENFEGHARSGDLRSHLYLKDQYDWIDQARA</sequence>
<evidence type="ECO:0000256" key="2">
    <source>
        <dbReference type="ARBA" id="ARBA00004940"/>
    </source>
</evidence>
<dbReference type="GO" id="GO:0000105">
    <property type="term" value="P:L-histidine biosynthetic process"/>
    <property type="evidence" value="ECO:0007669"/>
    <property type="project" value="UniProtKB-UniRule"/>
</dbReference>
<dbReference type="PRINTS" id="PR00083">
    <property type="entry name" value="HOLDHDRGNASE"/>
</dbReference>
<dbReference type="PROSITE" id="PS00611">
    <property type="entry name" value="HISOL_DEHYDROGENASE"/>
    <property type="match status" value="1"/>
</dbReference>
<evidence type="ECO:0000256" key="6">
    <source>
        <dbReference type="ARBA" id="ARBA00023002"/>
    </source>
</evidence>
<dbReference type="Proteomes" id="UP000078576">
    <property type="component" value="Unassembled WGS sequence"/>
</dbReference>
<keyword evidence="12" id="KW-1185">Reference proteome</keyword>
<reference evidence="12" key="1">
    <citation type="submission" date="2014-12" db="EMBL/GenBank/DDBJ databases">
        <title>Genome Sequence of Valsa Canker Pathogens Uncovers a Specific Adaption of Colonization on Woody Bark.</title>
        <authorList>
            <person name="Yin Z."/>
            <person name="Liu H."/>
            <person name="Gao X."/>
            <person name="Li Z."/>
            <person name="Song N."/>
            <person name="Ke X."/>
            <person name="Dai Q."/>
            <person name="Wu Y."/>
            <person name="Sun Y."/>
            <person name="Xu J.-R."/>
            <person name="Kang Z.K."/>
            <person name="Wang L."/>
            <person name="Huang L."/>
        </authorList>
    </citation>
    <scope>NUCLEOTIDE SEQUENCE [LARGE SCALE GENOMIC DNA]</scope>
    <source>
        <strain evidence="12">SXYL134</strain>
    </source>
</reference>
<feature type="binding site" evidence="9">
    <location>
        <position position="184"/>
    </location>
    <ligand>
        <name>NAD(+)</name>
        <dbReference type="ChEBI" id="CHEBI:57540"/>
    </ligand>
</feature>
<dbReference type="GO" id="GO:0051287">
    <property type="term" value="F:NAD binding"/>
    <property type="evidence" value="ECO:0007669"/>
    <property type="project" value="InterPro"/>
</dbReference>
<dbReference type="PANTHER" id="PTHR21256">
    <property type="entry name" value="HISTIDINOL DEHYDROGENASE HDH"/>
    <property type="match status" value="1"/>
</dbReference>
<accession>A0A194USD9</accession>
<dbReference type="Gene3D" id="3.40.50.1980">
    <property type="entry name" value="Nitrogenase molybdenum iron protein domain"/>
    <property type="match status" value="2"/>
</dbReference>
<evidence type="ECO:0000256" key="7">
    <source>
        <dbReference type="PIRNR" id="PIRNR000099"/>
    </source>
</evidence>
<dbReference type="InterPro" id="IPR001692">
    <property type="entry name" value="Histidinol_DH_CS"/>
</dbReference>
<evidence type="ECO:0000313" key="12">
    <source>
        <dbReference type="Proteomes" id="UP000078576"/>
    </source>
</evidence>
<keyword evidence="4" id="KW-0479">Metal-binding</keyword>
<protein>
    <recommendedName>
        <fullName evidence="7">Histidinol dehydrogenase</fullName>
        <shortName evidence="7">HDH</shortName>
        <ecNumber evidence="7">1.1.1.23</ecNumber>
    </recommendedName>
</protein>
<dbReference type="FunFam" id="3.40.50.1980:FF:000026">
    <property type="entry name" value="Histidinol dehydrogenase"/>
    <property type="match status" value="1"/>
</dbReference>
<dbReference type="CDD" id="cd06572">
    <property type="entry name" value="Histidinol_dh"/>
    <property type="match status" value="1"/>
</dbReference>
<keyword evidence="6 7" id="KW-0560">Oxidoreductase</keyword>
<evidence type="ECO:0000256" key="9">
    <source>
        <dbReference type="PIRSR" id="PIRSR000099-2"/>
    </source>
</evidence>
<gene>
    <name evidence="11" type="ORF">VP1G_01867</name>
</gene>
<dbReference type="EMBL" id="KN714674">
    <property type="protein sequence ID" value="KUI54541.1"/>
    <property type="molecule type" value="Genomic_DNA"/>
</dbReference>
<dbReference type="EC" id="1.1.1.23" evidence="7"/>
<dbReference type="PIRSF" id="PIRSF000099">
    <property type="entry name" value="Histidinol_dh"/>
    <property type="match status" value="1"/>
</dbReference>
<dbReference type="InterPro" id="IPR016161">
    <property type="entry name" value="Ald_DH/histidinol_DH"/>
</dbReference>
<dbReference type="Pfam" id="PF00815">
    <property type="entry name" value="Histidinol_dh"/>
    <property type="match status" value="1"/>
</dbReference>
<feature type="binding site" evidence="9">
    <location>
        <position position="123"/>
    </location>
    <ligand>
        <name>NAD(+)</name>
        <dbReference type="ChEBI" id="CHEBI:57540"/>
    </ligand>
</feature>
<dbReference type="NCBIfam" id="TIGR00069">
    <property type="entry name" value="hisD"/>
    <property type="match status" value="1"/>
</dbReference>
<feature type="active site" description="Proton acceptor" evidence="8">
    <location>
        <position position="320"/>
    </location>
</feature>
<dbReference type="SUPFAM" id="SSF53720">
    <property type="entry name" value="ALDH-like"/>
    <property type="match status" value="1"/>
</dbReference>
<dbReference type="InterPro" id="IPR012131">
    <property type="entry name" value="Hstdl_DH"/>
</dbReference>
<keyword evidence="7" id="KW-0028">Amino-acid biosynthesis</keyword>
<dbReference type="OrthoDB" id="1703565at2759"/>
<evidence type="ECO:0000256" key="10">
    <source>
        <dbReference type="RuleBase" id="RU004175"/>
    </source>
</evidence>
<keyword evidence="5" id="KW-0862">Zinc</keyword>
<dbReference type="InterPro" id="IPR022695">
    <property type="entry name" value="Histidinol_DH_monofunct"/>
</dbReference>
<dbReference type="GO" id="GO:0046872">
    <property type="term" value="F:metal ion binding"/>
    <property type="evidence" value="ECO:0007669"/>
    <property type="project" value="UniProtKB-KW"/>
</dbReference>
<feature type="binding site" evidence="9">
    <location>
        <position position="207"/>
    </location>
    <ligand>
        <name>NAD(+)</name>
        <dbReference type="ChEBI" id="CHEBI:57540"/>
    </ligand>
</feature>
<comment type="pathway">
    <text evidence="2 7">Amino-acid biosynthesis; L-histidine biosynthesis; L-histidine from 5-phospho-alpha-D-ribose 1-diphosphate: step 9/9.</text>
</comment>
<evidence type="ECO:0000313" key="11">
    <source>
        <dbReference type="EMBL" id="KUI54541.1"/>
    </source>
</evidence>
<dbReference type="GO" id="GO:0005829">
    <property type="term" value="C:cytosol"/>
    <property type="evidence" value="ECO:0007669"/>
    <property type="project" value="TreeGrafter"/>
</dbReference>
<evidence type="ECO:0000256" key="3">
    <source>
        <dbReference type="ARBA" id="ARBA00010178"/>
    </source>
</evidence>
<evidence type="ECO:0000256" key="1">
    <source>
        <dbReference type="ARBA" id="ARBA00001947"/>
    </source>
</evidence>
<organism evidence="11 12">
    <name type="scientific">Cytospora mali</name>
    <name type="common">Apple Valsa canker fungus</name>
    <name type="synonym">Valsa mali</name>
    <dbReference type="NCBI Taxonomy" id="578113"/>
    <lineage>
        <taxon>Eukaryota</taxon>
        <taxon>Fungi</taxon>
        <taxon>Dikarya</taxon>
        <taxon>Ascomycota</taxon>
        <taxon>Pezizomycotina</taxon>
        <taxon>Sordariomycetes</taxon>
        <taxon>Sordariomycetidae</taxon>
        <taxon>Diaporthales</taxon>
        <taxon>Cytosporaceae</taxon>
        <taxon>Cytospora</taxon>
    </lineage>
</organism>
<keyword evidence="7" id="KW-0368">Histidine biosynthesis</keyword>
<proteinExistence type="inferred from homology"/>
<keyword evidence="7 9" id="KW-0520">NAD</keyword>
<name>A0A194USD9_CYTMA</name>
<evidence type="ECO:0000256" key="8">
    <source>
        <dbReference type="PIRSR" id="PIRSR000099-1"/>
    </source>
</evidence>
<comment type="function">
    <text evidence="7">Catalyzes the sequential NAD-dependent oxidations of L-histidinol to L-histidinaldehyde and then to L-histidine.</text>
</comment>
<dbReference type="PANTHER" id="PTHR21256:SF14">
    <property type="entry name" value="HISTIDINOL DEHYDROGENASE"/>
    <property type="match status" value="1"/>
</dbReference>
<comment type="cofactor">
    <cofactor evidence="1">
        <name>Zn(2+)</name>
        <dbReference type="ChEBI" id="CHEBI:29105"/>
    </cofactor>
</comment>
<comment type="similarity">
    <text evidence="3 7 10">Belongs to the histidinol dehydrogenase family.</text>
</comment>
<feature type="active site" description="Proton acceptor" evidence="8">
    <location>
        <position position="321"/>
    </location>
</feature>